<evidence type="ECO:0000313" key="3">
    <source>
        <dbReference type="Proteomes" id="UP000751190"/>
    </source>
</evidence>
<sequence length="106" mass="11021">MLLSRLARSSGRARALSRTLSTIDAAAPAAPPPVLVDAGFAAVVGACYVGATLWAYNDGVFGKMFGGEAKAAEQAQAKDQLTAMEEDLAAIKKAVEEGATKKKRRP</sequence>
<dbReference type="EMBL" id="JAGTXO010000064">
    <property type="protein sequence ID" value="KAG8457731.1"/>
    <property type="molecule type" value="Genomic_DNA"/>
</dbReference>
<evidence type="ECO:0000313" key="2">
    <source>
        <dbReference type="EMBL" id="KAG8457731.1"/>
    </source>
</evidence>
<name>A0A8J6C3T6_DIALT</name>
<evidence type="ECO:0000256" key="1">
    <source>
        <dbReference type="SAM" id="Phobius"/>
    </source>
</evidence>
<reference evidence="2" key="1">
    <citation type="submission" date="2021-05" db="EMBL/GenBank/DDBJ databases">
        <title>The genome of the haptophyte Pavlova lutheri (Diacronema luteri, Pavlovales) - a model for lipid biosynthesis in eukaryotic algae.</title>
        <authorList>
            <person name="Hulatt C.J."/>
            <person name="Posewitz M.C."/>
        </authorList>
    </citation>
    <scope>NUCLEOTIDE SEQUENCE</scope>
    <source>
        <strain evidence="2">NIVA-4/92</strain>
    </source>
</reference>
<protein>
    <submittedName>
        <fullName evidence="2">Uncharacterized protein</fullName>
    </submittedName>
</protein>
<proteinExistence type="predicted"/>
<feature type="transmembrane region" description="Helical" evidence="1">
    <location>
        <begin position="38"/>
        <end position="56"/>
    </location>
</feature>
<dbReference type="AlphaFoldDB" id="A0A8J6C3T6"/>
<dbReference type="Proteomes" id="UP000751190">
    <property type="component" value="Unassembled WGS sequence"/>
</dbReference>
<keyword evidence="1" id="KW-0472">Membrane</keyword>
<keyword evidence="3" id="KW-1185">Reference proteome</keyword>
<keyword evidence="1" id="KW-0812">Transmembrane</keyword>
<gene>
    <name evidence="2" type="ORF">KFE25_013237</name>
</gene>
<comment type="caution">
    <text evidence="2">The sequence shown here is derived from an EMBL/GenBank/DDBJ whole genome shotgun (WGS) entry which is preliminary data.</text>
</comment>
<organism evidence="2 3">
    <name type="scientific">Diacronema lutheri</name>
    <name type="common">Unicellular marine alga</name>
    <name type="synonym">Monochrysis lutheri</name>
    <dbReference type="NCBI Taxonomy" id="2081491"/>
    <lineage>
        <taxon>Eukaryota</taxon>
        <taxon>Haptista</taxon>
        <taxon>Haptophyta</taxon>
        <taxon>Pavlovophyceae</taxon>
        <taxon>Pavlovales</taxon>
        <taxon>Pavlovaceae</taxon>
        <taxon>Diacronema</taxon>
    </lineage>
</organism>
<accession>A0A8J6C3T6</accession>
<keyword evidence="1" id="KW-1133">Transmembrane helix</keyword>